<evidence type="ECO:0000313" key="8">
    <source>
        <dbReference type="EMBL" id="PCK26568.1"/>
    </source>
</evidence>
<dbReference type="PANTHER" id="PTHR23427">
    <property type="entry name" value="SURFEIT LOCUS PROTEIN"/>
    <property type="match status" value="1"/>
</dbReference>
<dbReference type="Proteomes" id="UP000230886">
    <property type="component" value="Unassembled WGS sequence"/>
</dbReference>
<protein>
    <recommendedName>
        <fullName evidence="6">SURF1-like protein</fullName>
    </recommendedName>
</protein>
<feature type="transmembrane region" description="Helical" evidence="6">
    <location>
        <begin position="12"/>
        <end position="35"/>
    </location>
</feature>
<evidence type="ECO:0000256" key="7">
    <source>
        <dbReference type="SAM" id="MobiDB-lite"/>
    </source>
</evidence>
<dbReference type="PROSITE" id="PS50895">
    <property type="entry name" value="SURF1"/>
    <property type="match status" value="1"/>
</dbReference>
<evidence type="ECO:0000256" key="5">
    <source>
        <dbReference type="ARBA" id="ARBA00023136"/>
    </source>
</evidence>
<name>A0A2A5JAF0_RHOSG</name>
<evidence type="ECO:0000256" key="1">
    <source>
        <dbReference type="ARBA" id="ARBA00004370"/>
    </source>
</evidence>
<dbReference type="GeneID" id="57486430"/>
<keyword evidence="5 6" id="KW-0472">Membrane</keyword>
<dbReference type="CDD" id="cd06662">
    <property type="entry name" value="SURF1"/>
    <property type="match status" value="1"/>
</dbReference>
<proteinExistence type="inferred from homology"/>
<dbReference type="AlphaFoldDB" id="A0A2A5JAF0"/>
<accession>A0A2A5JAF0</accession>
<dbReference type="InterPro" id="IPR002994">
    <property type="entry name" value="Surf1/Shy1"/>
</dbReference>
<sequence length="312" mass="33835">MRRLKFLLRPGWLVLAAVVGLFAYLCFTVLAPWQLGKNTKTEHRNDLISNSINAETVPIGDVIADSTIAPDDEWRNITAAGTYLPDADILVRLQSIEGAPSYEILTPFRLDDGRTILVNRGYVRPINGAEAPPIAAPPTDPVTLNGRVRLSEGTAPGRVPMFEDGAKQVYSIDAQPIGEFIGTDLIDAYIQLEPDQPGGLGTIPLPQLDAGPYLSYGFQWLAFGIMAPLGLAYFIRAEWRERRKEKAAQAAVDGFAADDAAAETTPEAAVSAPAAPPAEPARTFSRRKKPEPESVPLTAQEAKLADRYGNTR</sequence>
<comment type="subcellular location">
    <subcellularLocation>
        <location evidence="6">Cell membrane</location>
        <topology evidence="6">Multi-pass membrane protein</topology>
    </subcellularLocation>
    <subcellularLocation>
        <location evidence="1">Membrane</location>
    </subcellularLocation>
</comment>
<dbReference type="InterPro" id="IPR045214">
    <property type="entry name" value="Surf1/Surf4"/>
</dbReference>
<feature type="region of interest" description="Disordered" evidence="7">
    <location>
        <begin position="258"/>
        <end position="312"/>
    </location>
</feature>
<evidence type="ECO:0000256" key="4">
    <source>
        <dbReference type="ARBA" id="ARBA00022989"/>
    </source>
</evidence>
<comment type="caution">
    <text evidence="8">The sequence shown here is derived from an EMBL/GenBank/DDBJ whole genome shotgun (WGS) entry which is preliminary data.</text>
</comment>
<evidence type="ECO:0000256" key="3">
    <source>
        <dbReference type="ARBA" id="ARBA00022692"/>
    </source>
</evidence>
<dbReference type="PANTHER" id="PTHR23427:SF2">
    <property type="entry name" value="SURFEIT LOCUS PROTEIN 1"/>
    <property type="match status" value="1"/>
</dbReference>
<dbReference type="EMBL" id="NOVD01000008">
    <property type="protein sequence ID" value="PCK26568.1"/>
    <property type="molecule type" value="Genomic_DNA"/>
</dbReference>
<keyword evidence="3 6" id="KW-0812">Transmembrane</keyword>
<evidence type="ECO:0000256" key="2">
    <source>
        <dbReference type="ARBA" id="ARBA00007165"/>
    </source>
</evidence>
<keyword evidence="4 6" id="KW-1133">Transmembrane helix</keyword>
<evidence type="ECO:0000256" key="6">
    <source>
        <dbReference type="RuleBase" id="RU363076"/>
    </source>
</evidence>
<organism evidence="8 9">
    <name type="scientific">Rhodococcus qingshengii</name>
    <dbReference type="NCBI Taxonomy" id="334542"/>
    <lineage>
        <taxon>Bacteria</taxon>
        <taxon>Bacillati</taxon>
        <taxon>Actinomycetota</taxon>
        <taxon>Actinomycetes</taxon>
        <taxon>Mycobacteriales</taxon>
        <taxon>Nocardiaceae</taxon>
        <taxon>Rhodococcus</taxon>
        <taxon>Rhodococcus erythropolis group</taxon>
    </lineage>
</organism>
<dbReference type="RefSeq" id="WP_020969922.1">
    <property type="nucleotide sequence ID" value="NZ_NOVD01000008.1"/>
</dbReference>
<dbReference type="Pfam" id="PF02104">
    <property type="entry name" value="SURF1"/>
    <property type="match status" value="1"/>
</dbReference>
<evidence type="ECO:0000313" key="9">
    <source>
        <dbReference type="Proteomes" id="UP000230886"/>
    </source>
</evidence>
<gene>
    <name evidence="8" type="ORF">CHR55_14390</name>
</gene>
<keyword evidence="6" id="KW-1003">Cell membrane</keyword>
<comment type="similarity">
    <text evidence="2 6">Belongs to the SURF1 family.</text>
</comment>
<feature type="transmembrane region" description="Helical" evidence="6">
    <location>
        <begin position="213"/>
        <end position="235"/>
    </location>
</feature>
<feature type="compositionally biased region" description="Low complexity" evidence="7">
    <location>
        <begin position="258"/>
        <end position="273"/>
    </location>
</feature>
<dbReference type="GO" id="GO:0005886">
    <property type="term" value="C:plasma membrane"/>
    <property type="evidence" value="ECO:0007669"/>
    <property type="project" value="UniProtKB-SubCell"/>
</dbReference>
<reference evidence="8 9" key="1">
    <citation type="submission" date="2017-07" db="EMBL/GenBank/DDBJ databases">
        <title>Draft sequence of Rhodococcus enclensis 23b-28.</title>
        <authorList>
            <person name="Besaury L."/>
            <person name="Sancelme M."/>
            <person name="Amato P."/>
            <person name="Lallement A."/>
            <person name="Delort A.-M."/>
        </authorList>
    </citation>
    <scope>NUCLEOTIDE SEQUENCE [LARGE SCALE GENOMIC DNA]</scope>
    <source>
        <strain evidence="8 9">23b-28</strain>
    </source>
</reference>